<keyword evidence="5 6" id="KW-0961">Cell wall biogenesis/degradation</keyword>
<comment type="pathway">
    <text evidence="1 6">Cell wall biogenesis; peptidoglycan biosynthesis.</text>
</comment>
<dbReference type="CDD" id="cd16913">
    <property type="entry name" value="YkuD_like"/>
    <property type="match status" value="1"/>
</dbReference>
<proteinExistence type="predicted"/>
<keyword evidence="7" id="KW-0812">Transmembrane</keyword>
<evidence type="ECO:0000256" key="4">
    <source>
        <dbReference type="ARBA" id="ARBA00022984"/>
    </source>
</evidence>
<evidence type="ECO:0000256" key="7">
    <source>
        <dbReference type="SAM" id="Phobius"/>
    </source>
</evidence>
<sequence>MSSMTEPQQIEEKKAKKKKIIWIIVIVVIAAAIAAAVFAYNNAHIIVNGQQIRYSSDGDVETALTEQFYENGYVFSDPEMEQACVTYSIDTSGLDSGSRLFSSLFHKEYEVTIETSVDTDKLEAYIDEWNESATESENATVDSDDNITAEVYGNKIDKEALLEAVTEDATGIDVSKYYVQPTVTQEDMEAAVAEKEEYLAWSATYENGFEITIPEDSIKITKKAKVKVDTSFLEESVDDLDDTYNTIGDPVSFTTTGGENIELSGGYWGTKVDETTEIAYLEEAIANKETVSNREPQMAGQGGEIGNTYAEVSISQQHVWVYVDGKLVMQSDCVTGEAGENDTPTGAYYLLERKTDKVLVGEDYETEVNYWMRITWTGVGFHDASWRSSFGGNIYKTNGSHGCINLPASFAASLFEVAYAGMPVLIY</sequence>
<dbReference type="PANTHER" id="PTHR30582:SF33">
    <property type="entry name" value="EXPORTED PROTEIN"/>
    <property type="match status" value="1"/>
</dbReference>
<feature type="active site" description="Proton donor/acceptor" evidence="6">
    <location>
        <position position="382"/>
    </location>
</feature>
<evidence type="ECO:0000256" key="6">
    <source>
        <dbReference type="PROSITE-ProRule" id="PRU01373"/>
    </source>
</evidence>
<evidence type="ECO:0000256" key="3">
    <source>
        <dbReference type="ARBA" id="ARBA00022960"/>
    </source>
</evidence>
<evidence type="ECO:0000256" key="5">
    <source>
        <dbReference type="ARBA" id="ARBA00023316"/>
    </source>
</evidence>
<evidence type="ECO:0000256" key="1">
    <source>
        <dbReference type="ARBA" id="ARBA00004752"/>
    </source>
</evidence>
<dbReference type="Proteomes" id="UP000199228">
    <property type="component" value="Unassembled WGS sequence"/>
</dbReference>
<feature type="domain" description="L,D-TPase catalytic" evidence="8">
    <location>
        <begin position="308"/>
        <end position="427"/>
    </location>
</feature>
<dbReference type="GO" id="GO:0008360">
    <property type="term" value="P:regulation of cell shape"/>
    <property type="evidence" value="ECO:0007669"/>
    <property type="project" value="UniProtKB-UniRule"/>
</dbReference>
<dbReference type="Pfam" id="PF12229">
    <property type="entry name" value="PG_binding_4"/>
    <property type="match status" value="1"/>
</dbReference>
<dbReference type="Pfam" id="PF03734">
    <property type="entry name" value="YkuD"/>
    <property type="match status" value="1"/>
</dbReference>
<evidence type="ECO:0000256" key="2">
    <source>
        <dbReference type="ARBA" id="ARBA00022679"/>
    </source>
</evidence>
<protein>
    <submittedName>
        <fullName evidence="9">Putative peptidoglycan binding domain-containing protein</fullName>
    </submittedName>
</protein>
<keyword evidence="10" id="KW-1185">Reference proteome</keyword>
<reference evidence="9 10" key="1">
    <citation type="submission" date="2016-10" db="EMBL/GenBank/DDBJ databases">
        <authorList>
            <person name="de Groot N.N."/>
        </authorList>
    </citation>
    <scope>NUCLEOTIDE SEQUENCE [LARGE SCALE GENOMIC DNA]</scope>
    <source>
        <strain evidence="9 10">DSM 3217</strain>
    </source>
</reference>
<name>A0A1G6BV92_EUBOX</name>
<dbReference type="PROSITE" id="PS52029">
    <property type="entry name" value="LD_TPASE"/>
    <property type="match status" value="1"/>
</dbReference>
<dbReference type="AlphaFoldDB" id="A0A1G6BV92"/>
<accession>A0A1G6BV92</accession>
<feature type="active site" description="Nucleophile" evidence="6">
    <location>
        <position position="403"/>
    </location>
</feature>
<dbReference type="SUPFAM" id="SSF143985">
    <property type="entry name" value="L,D-transpeptidase pre-catalytic domain-like"/>
    <property type="match status" value="1"/>
</dbReference>
<dbReference type="GO" id="GO:0071972">
    <property type="term" value="F:peptidoglycan L,D-transpeptidase activity"/>
    <property type="evidence" value="ECO:0007669"/>
    <property type="project" value="TreeGrafter"/>
</dbReference>
<dbReference type="RefSeq" id="WP_176762354.1">
    <property type="nucleotide sequence ID" value="NZ_FMXR01000013.1"/>
</dbReference>
<dbReference type="STRING" id="1732.SAMN02910417_01805"/>
<dbReference type="SUPFAM" id="SSF141523">
    <property type="entry name" value="L,D-transpeptidase catalytic domain-like"/>
    <property type="match status" value="1"/>
</dbReference>
<evidence type="ECO:0000313" key="10">
    <source>
        <dbReference type="Proteomes" id="UP000199228"/>
    </source>
</evidence>
<dbReference type="EMBL" id="FMXR01000013">
    <property type="protein sequence ID" value="SDB24505.1"/>
    <property type="molecule type" value="Genomic_DNA"/>
</dbReference>
<evidence type="ECO:0000259" key="8">
    <source>
        <dbReference type="PROSITE" id="PS52029"/>
    </source>
</evidence>
<feature type="transmembrane region" description="Helical" evidence="7">
    <location>
        <begin position="20"/>
        <end position="40"/>
    </location>
</feature>
<organism evidence="9 10">
    <name type="scientific">Eubacterium oxidoreducens</name>
    <dbReference type="NCBI Taxonomy" id="1732"/>
    <lineage>
        <taxon>Bacteria</taxon>
        <taxon>Bacillati</taxon>
        <taxon>Bacillota</taxon>
        <taxon>Clostridia</taxon>
        <taxon>Eubacteriales</taxon>
        <taxon>Eubacteriaceae</taxon>
        <taxon>Eubacterium</taxon>
    </lineage>
</organism>
<dbReference type="GO" id="GO:0071555">
    <property type="term" value="P:cell wall organization"/>
    <property type="evidence" value="ECO:0007669"/>
    <property type="project" value="UniProtKB-UniRule"/>
</dbReference>
<dbReference type="UniPathway" id="UPA00219"/>
<keyword evidence="2" id="KW-0808">Transferase</keyword>
<dbReference type="InterPro" id="IPR022029">
    <property type="entry name" value="YoaR-like_PG-bd"/>
</dbReference>
<keyword evidence="4 6" id="KW-0573">Peptidoglycan synthesis</keyword>
<dbReference type="GO" id="GO:0018104">
    <property type="term" value="P:peptidoglycan-protein cross-linking"/>
    <property type="evidence" value="ECO:0007669"/>
    <property type="project" value="TreeGrafter"/>
</dbReference>
<keyword evidence="7" id="KW-1133">Transmembrane helix</keyword>
<evidence type="ECO:0000313" key="9">
    <source>
        <dbReference type="EMBL" id="SDB24505.1"/>
    </source>
</evidence>
<dbReference type="InterPro" id="IPR050979">
    <property type="entry name" value="LD-transpeptidase"/>
</dbReference>
<dbReference type="Gene3D" id="3.10.20.800">
    <property type="match status" value="1"/>
</dbReference>
<dbReference type="InterPro" id="IPR038054">
    <property type="entry name" value="LD_TPept-like_central_sf"/>
</dbReference>
<keyword evidence="7" id="KW-0472">Membrane</keyword>
<dbReference type="Gene3D" id="2.40.440.10">
    <property type="entry name" value="L,D-transpeptidase catalytic domain-like"/>
    <property type="match status" value="1"/>
</dbReference>
<dbReference type="InterPro" id="IPR038063">
    <property type="entry name" value="Transpep_catalytic_dom"/>
</dbReference>
<dbReference type="PANTHER" id="PTHR30582">
    <property type="entry name" value="L,D-TRANSPEPTIDASE"/>
    <property type="match status" value="1"/>
</dbReference>
<dbReference type="GO" id="GO:0005576">
    <property type="term" value="C:extracellular region"/>
    <property type="evidence" value="ECO:0007669"/>
    <property type="project" value="TreeGrafter"/>
</dbReference>
<gene>
    <name evidence="9" type="ORF">SAMN02910417_01805</name>
</gene>
<dbReference type="GO" id="GO:0016740">
    <property type="term" value="F:transferase activity"/>
    <property type="evidence" value="ECO:0007669"/>
    <property type="project" value="UniProtKB-KW"/>
</dbReference>
<keyword evidence="3 6" id="KW-0133">Cell shape</keyword>
<dbReference type="InterPro" id="IPR005490">
    <property type="entry name" value="LD_TPept_cat_dom"/>
</dbReference>